<dbReference type="Pfam" id="PF04338">
    <property type="entry name" value="DUF481"/>
    <property type="match status" value="1"/>
</dbReference>
<evidence type="ECO:0000313" key="3">
    <source>
        <dbReference type="Proteomes" id="UP001238540"/>
    </source>
</evidence>
<dbReference type="Proteomes" id="UP001238540">
    <property type="component" value="Unassembled WGS sequence"/>
</dbReference>
<accession>A0ABT8C0M5</accession>
<reference evidence="3" key="1">
    <citation type="journal article" date="2019" name="Int. J. Syst. Evol. Microbiol.">
        <title>The Global Catalogue of Microorganisms (GCM) 10K type strain sequencing project: providing services to taxonomists for standard genome sequencing and annotation.</title>
        <authorList>
            <consortium name="The Broad Institute Genomics Platform"/>
            <consortium name="The Broad Institute Genome Sequencing Center for Infectious Disease"/>
            <person name="Wu L."/>
            <person name="Ma J."/>
        </authorList>
    </citation>
    <scope>NUCLEOTIDE SEQUENCE [LARGE SCALE GENOMIC DNA]</scope>
    <source>
        <strain evidence="3">CECT 7398</strain>
    </source>
</reference>
<keyword evidence="1" id="KW-0732">Signal</keyword>
<feature type="signal peptide" evidence="1">
    <location>
        <begin position="1"/>
        <end position="22"/>
    </location>
</feature>
<evidence type="ECO:0000313" key="2">
    <source>
        <dbReference type="EMBL" id="MDN3611905.1"/>
    </source>
</evidence>
<evidence type="ECO:0000256" key="1">
    <source>
        <dbReference type="SAM" id="SignalP"/>
    </source>
</evidence>
<dbReference type="RefSeq" id="WP_076590135.1">
    <property type="nucleotide sequence ID" value="NZ_JABEYA020000004.1"/>
</dbReference>
<dbReference type="EMBL" id="JAUFQC010000027">
    <property type="protein sequence ID" value="MDN3611905.1"/>
    <property type="molecule type" value="Genomic_DNA"/>
</dbReference>
<comment type="caution">
    <text evidence="2">The sequence shown here is derived from an EMBL/GenBank/DDBJ whole genome shotgun (WGS) entry which is preliminary data.</text>
</comment>
<gene>
    <name evidence="2" type="ORF">QWZ16_20135</name>
</gene>
<feature type="chain" id="PRO_5047335101" evidence="1">
    <location>
        <begin position="23"/>
        <end position="370"/>
    </location>
</feature>
<protein>
    <submittedName>
        <fullName evidence="2">DUF481 domain-containing protein</fullName>
    </submittedName>
</protein>
<organism evidence="2 3">
    <name type="scientific">Vibrio ostreicida</name>
    <dbReference type="NCBI Taxonomy" id="526588"/>
    <lineage>
        <taxon>Bacteria</taxon>
        <taxon>Pseudomonadati</taxon>
        <taxon>Pseudomonadota</taxon>
        <taxon>Gammaproteobacteria</taxon>
        <taxon>Vibrionales</taxon>
        <taxon>Vibrionaceae</taxon>
        <taxon>Vibrio</taxon>
    </lineage>
</organism>
<keyword evidence="3" id="KW-1185">Reference proteome</keyword>
<sequence>MKHSLTIFCIVAFSLPSGTVLAKEKADPLKSQTVIIGDKDDWVQLKSGEVLKGELNGTVKKESNSYDQEIEFDSDDLGDQEIELEDISLLETAGFFTIRTANGDIHDGYLSIRDNQLYMTKNGLETSFPIHDVVSIYRGTEKDSDYWTTELFVGLDISKGNTEEFSLLGEIEGERNTVDSRSKLYARHEVSESNSEKTAEKTQVSGSYDIYLNNRLFFRPVNLMVLSDEFQNLDYQVNAAMQIGYFFIANADAEWDVSVGPGLQYNNYTTVEQGEETHTSSTTLALESNFEYELTKDIDFSHTYTLNWASDNAGGMRHENDLGFDIDLVTDLDLSIKAIWEHVSQTKAASNGITPEKDDYKLHFGLSYEI</sequence>
<proteinExistence type="predicted"/>
<name>A0ABT8C0M5_9VIBR</name>
<dbReference type="InterPro" id="IPR007433">
    <property type="entry name" value="DUF481"/>
</dbReference>